<feature type="transmembrane region" description="Helical" evidence="1">
    <location>
        <begin position="20"/>
        <end position="38"/>
    </location>
</feature>
<evidence type="ECO:0000313" key="2">
    <source>
        <dbReference type="EMBL" id="MBC5633406.1"/>
    </source>
</evidence>
<feature type="transmembrane region" description="Helical" evidence="1">
    <location>
        <begin position="105"/>
        <end position="125"/>
    </location>
</feature>
<feature type="transmembrane region" description="Helical" evidence="1">
    <location>
        <begin position="74"/>
        <end position="93"/>
    </location>
</feature>
<dbReference type="RefSeq" id="WP_186930140.1">
    <property type="nucleotide sequence ID" value="NZ_JACOOJ010000019.1"/>
</dbReference>
<feature type="transmembrane region" description="Helical" evidence="1">
    <location>
        <begin position="44"/>
        <end position="62"/>
    </location>
</feature>
<dbReference type="EMBL" id="JACOOJ010000019">
    <property type="protein sequence ID" value="MBC5633406.1"/>
    <property type="molecule type" value="Genomic_DNA"/>
</dbReference>
<gene>
    <name evidence="2" type="ORF">H8S65_11615</name>
</gene>
<keyword evidence="1" id="KW-1133">Transmembrane helix</keyword>
<keyword evidence="1" id="KW-0812">Transmembrane</keyword>
<accession>A0ABR7DPP6</accession>
<protein>
    <submittedName>
        <fullName evidence="2">Uncharacterized protein</fullName>
    </submittedName>
</protein>
<reference evidence="2 3" key="1">
    <citation type="submission" date="2020-08" db="EMBL/GenBank/DDBJ databases">
        <title>Genome public.</title>
        <authorList>
            <person name="Liu C."/>
            <person name="Sun Q."/>
        </authorList>
    </citation>
    <scope>NUCLEOTIDE SEQUENCE [LARGE SCALE GENOMIC DNA]</scope>
    <source>
        <strain evidence="2 3">NSJ-79</strain>
    </source>
</reference>
<name>A0ABR7DPP6_9BACT</name>
<dbReference type="Proteomes" id="UP000651475">
    <property type="component" value="Unassembled WGS sequence"/>
</dbReference>
<evidence type="ECO:0000256" key="1">
    <source>
        <dbReference type="SAM" id="Phobius"/>
    </source>
</evidence>
<comment type="caution">
    <text evidence="2">The sequence shown here is derived from an EMBL/GenBank/DDBJ whole genome shotgun (WGS) entry which is preliminary data.</text>
</comment>
<keyword evidence="3" id="KW-1185">Reference proteome</keyword>
<organism evidence="2 3">
    <name type="scientific">Parabacteroides hominis</name>
    <dbReference type="NCBI Taxonomy" id="2763057"/>
    <lineage>
        <taxon>Bacteria</taxon>
        <taxon>Pseudomonadati</taxon>
        <taxon>Bacteroidota</taxon>
        <taxon>Bacteroidia</taxon>
        <taxon>Bacteroidales</taxon>
        <taxon>Tannerellaceae</taxon>
        <taxon>Parabacteroides</taxon>
    </lineage>
</organism>
<sequence length="137" mass="15435">MNTSIVINYLKKFFHSLPEVWYIALFAIWAHSNIHILFNGGNWHSGNMFMTLFCIAIIALLIMQLLKRNVWSRFLLGMLFTFGSLLMFFALLSEYSEFPLGTEAGAIQLLVVGSLLIGISFLLGGKMLLNGLHNMCA</sequence>
<proteinExistence type="predicted"/>
<evidence type="ECO:0000313" key="3">
    <source>
        <dbReference type="Proteomes" id="UP000651475"/>
    </source>
</evidence>
<keyword evidence="1" id="KW-0472">Membrane</keyword>